<comment type="caution">
    <text evidence="6">The sequence shown here is derived from an EMBL/GenBank/DDBJ whole genome shotgun (WGS) entry which is preliminary data.</text>
</comment>
<organism evidence="6 7">
    <name type="scientific">Kitasatospora terrestris</name>
    <dbReference type="NCBI Taxonomy" id="258051"/>
    <lineage>
        <taxon>Bacteria</taxon>
        <taxon>Bacillati</taxon>
        <taxon>Actinomycetota</taxon>
        <taxon>Actinomycetes</taxon>
        <taxon>Kitasatosporales</taxon>
        <taxon>Streptomycetaceae</taxon>
        <taxon>Kitasatospora</taxon>
    </lineage>
</organism>
<feature type="domain" description="HTH lysR-type" evidence="5">
    <location>
        <begin position="5"/>
        <end position="62"/>
    </location>
</feature>
<keyword evidence="7" id="KW-1185">Reference proteome</keyword>
<keyword evidence="3" id="KW-0238">DNA-binding</keyword>
<evidence type="ECO:0000256" key="4">
    <source>
        <dbReference type="ARBA" id="ARBA00023163"/>
    </source>
</evidence>
<gene>
    <name evidence="6" type="primary">stgR</name>
    <name evidence="6" type="ORF">GCM10023235_35460</name>
</gene>
<dbReference type="SUPFAM" id="SSF46785">
    <property type="entry name" value="Winged helix' DNA-binding domain"/>
    <property type="match status" value="1"/>
</dbReference>
<protein>
    <submittedName>
        <fullName evidence="6">LysR family transcriptional regulator StgR</fullName>
    </submittedName>
</protein>
<dbReference type="InterPro" id="IPR036388">
    <property type="entry name" value="WH-like_DNA-bd_sf"/>
</dbReference>
<dbReference type="PANTHER" id="PTHR30346">
    <property type="entry name" value="TRANSCRIPTIONAL DUAL REGULATOR HCAR-RELATED"/>
    <property type="match status" value="1"/>
</dbReference>
<evidence type="ECO:0000313" key="6">
    <source>
        <dbReference type="EMBL" id="GAA4854914.1"/>
    </source>
</evidence>
<name>A0ABP9DTE3_9ACTN</name>
<evidence type="ECO:0000256" key="1">
    <source>
        <dbReference type="ARBA" id="ARBA00009437"/>
    </source>
</evidence>
<evidence type="ECO:0000313" key="7">
    <source>
        <dbReference type="Proteomes" id="UP001501752"/>
    </source>
</evidence>
<dbReference type="Pfam" id="PF03466">
    <property type="entry name" value="LysR_substrate"/>
    <property type="match status" value="1"/>
</dbReference>
<dbReference type="PRINTS" id="PR00039">
    <property type="entry name" value="HTHLYSR"/>
</dbReference>
<dbReference type="Pfam" id="PF00126">
    <property type="entry name" value="HTH_1"/>
    <property type="match status" value="1"/>
</dbReference>
<reference evidence="7" key="1">
    <citation type="journal article" date="2019" name="Int. J. Syst. Evol. Microbiol.">
        <title>The Global Catalogue of Microorganisms (GCM) 10K type strain sequencing project: providing services to taxonomists for standard genome sequencing and annotation.</title>
        <authorList>
            <consortium name="The Broad Institute Genomics Platform"/>
            <consortium name="The Broad Institute Genome Sequencing Center for Infectious Disease"/>
            <person name="Wu L."/>
            <person name="Ma J."/>
        </authorList>
    </citation>
    <scope>NUCLEOTIDE SEQUENCE [LARGE SCALE GENOMIC DNA]</scope>
    <source>
        <strain evidence="7">JCM 13006</strain>
    </source>
</reference>
<sequence length="320" mass="33759">MPRDLHPRLLRGFVATAETLHFGRAAERLHTAQQALSRDVRSLERALGERLFDRSTRSVALTAAGHRLLPKARRFLELHDEIAVPDGSRALLVDLNSEVSGPDLTADRLLAAARAARPECELLARFHGGLAAAAGELIAHRLDVSFGRFAGLPAPERAQLAHLPVRLERMAVVLPLGHPLAGLPQVPVAALAGHPVDVCVGNPATTEWTALGLRLLAEHGLTAAPGRPPAVGQGEFGRYVVRHGDPVLTTVGGPAPEGTVTRPLVDPVPLALVGLVHRPAFRHPALAALCEAAGALGSAEGWLARPAGSWLPAEDAALLR</sequence>
<dbReference type="InterPro" id="IPR036390">
    <property type="entry name" value="WH_DNA-bd_sf"/>
</dbReference>
<comment type="similarity">
    <text evidence="1">Belongs to the LysR transcriptional regulatory family.</text>
</comment>
<evidence type="ECO:0000259" key="5">
    <source>
        <dbReference type="PROSITE" id="PS50931"/>
    </source>
</evidence>
<keyword evidence="4" id="KW-0804">Transcription</keyword>
<dbReference type="Proteomes" id="UP001501752">
    <property type="component" value="Unassembled WGS sequence"/>
</dbReference>
<evidence type="ECO:0000256" key="2">
    <source>
        <dbReference type="ARBA" id="ARBA00023015"/>
    </source>
</evidence>
<dbReference type="RefSeq" id="WP_345697808.1">
    <property type="nucleotide sequence ID" value="NZ_BAABIS010000001.1"/>
</dbReference>
<dbReference type="EMBL" id="BAABIS010000001">
    <property type="protein sequence ID" value="GAA4854914.1"/>
    <property type="molecule type" value="Genomic_DNA"/>
</dbReference>
<accession>A0ABP9DTE3</accession>
<dbReference type="PANTHER" id="PTHR30346:SF0">
    <property type="entry name" value="HCA OPERON TRANSCRIPTIONAL ACTIVATOR HCAR"/>
    <property type="match status" value="1"/>
</dbReference>
<keyword evidence="2" id="KW-0805">Transcription regulation</keyword>
<dbReference type="Gene3D" id="1.10.10.10">
    <property type="entry name" value="Winged helix-like DNA-binding domain superfamily/Winged helix DNA-binding domain"/>
    <property type="match status" value="1"/>
</dbReference>
<proteinExistence type="inferred from homology"/>
<dbReference type="Gene3D" id="3.40.190.10">
    <property type="entry name" value="Periplasmic binding protein-like II"/>
    <property type="match status" value="2"/>
</dbReference>
<evidence type="ECO:0000256" key="3">
    <source>
        <dbReference type="ARBA" id="ARBA00023125"/>
    </source>
</evidence>
<dbReference type="InterPro" id="IPR000847">
    <property type="entry name" value="LysR_HTH_N"/>
</dbReference>
<dbReference type="InterPro" id="IPR005119">
    <property type="entry name" value="LysR_subst-bd"/>
</dbReference>
<dbReference type="PROSITE" id="PS50931">
    <property type="entry name" value="HTH_LYSR"/>
    <property type="match status" value="1"/>
</dbReference>
<dbReference type="SUPFAM" id="SSF53850">
    <property type="entry name" value="Periplasmic binding protein-like II"/>
    <property type="match status" value="1"/>
</dbReference>